<protein>
    <recommendedName>
        <fullName evidence="1">Winged helix-turn-helix domain-containing protein</fullName>
    </recommendedName>
</protein>
<dbReference type="InterPro" id="IPR055121">
    <property type="entry name" value="HTH_69"/>
</dbReference>
<comment type="caution">
    <text evidence="2">The sequence shown here is derived from an EMBL/GenBank/DDBJ whole genome shotgun (WGS) entry which is preliminary data.</text>
</comment>
<gene>
    <name evidence="2" type="ORF">QR680_012811</name>
</gene>
<dbReference type="EMBL" id="JAUCMV010000002">
    <property type="protein sequence ID" value="KAK0417060.1"/>
    <property type="molecule type" value="Genomic_DNA"/>
</dbReference>
<evidence type="ECO:0000313" key="2">
    <source>
        <dbReference type="EMBL" id="KAK0417060.1"/>
    </source>
</evidence>
<proteinExistence type="predicted"/>
<name>A0AA39I4Q2_9BILA</name>
<dbReference type="AlphaFoldDB" id="A0AA39I4Q2"/>
<dbReference type="Pfam" id="PF22979">
    <property type="entry name" value="HTH_69"/>
    <property type="match status" value="1"/>
</dbReference>
<evidence type="ECO:0000259" key="1">
    <source>
        <dbReference type="Pfam" id="PF22979"/>
    </source>
</evidence>
<accession>A0AA39I4Q2</accession>
<dbReference type="InterPro" id="IPR035994">
    <property type="entry name" value="Nucleoside_phosphorylase_sf"/>
</dbReference>
<dbReference type="Gene3D" id="3.40.50.1580">
    <property type="entry name" value="Nucleoside phosphorylase domain"/>
    <property type="match status" value="1"/>
</dbReference>
<keyword evidence="3" id="KW-1185">Reference proteome</keyword>
<dbReference type="PANTHER" id="PTHR47705">
    <property type="entry name" value="AGAP000321-PA"/>
    <property type="match status" value="1"/>
</dbReference>
<dbReference type="SUPFAM" id="SSF53167">
    <property type="entry name" value="Purine and uridine phosphorylases"/>
    <property type="match status" value="1"/>
</dbReference>
<dbReference type="PANTHER" id="PTHR47705:SF1">
    <property type="entry name" value="PNP_UDP_1 DOMAIN-CONTAINING PROTEIN"/>
    <property type="match status" value="1"/>
</dbReference>
<reference evidence="2" key="1">
    <citation type="submission" date="2023-06" db="EMBL/GenBank/DDBJ databases">
        <title>Genomic analysis of the entomopathogenic nematode Steinernema hermaphroditum.</title>
        <authorList>
            <person name="Schwarz E.M."/>
            <person name="Heppert J.K."/>
            <person name="Baniya A."/>
            <person name="Schwartz H.T."/>
            <person name="Tan C.-H."/>
            <person name="Antoshechkin I."/>
            <person name="Sternberg P.W."/>
            <person name="Goodrich-Blair H."/>
            <person name="Dillman A.R."/>
        </authorList>
    </citation>
    <scope>NUCLEOTIDE SEQUENCE</scope>
    <source>
        <strain evidence="2">PS9179</strain>
        <tissue evidence="2">Whole animal</tissue>
    </source>
</reference>
<dbReference type="Proteomes" id="UP001175271">
    <property type="component" value="Unassembled WGS sequence"/>
</dbReference>
<evidence type="ECO:0000313" key="3">
    <source>
        <dbReference type="Proteomes" id="UP001175271"/>
    </source>
</evidence>
<dbReference type="GO" id="GO:0003824">
    <property type="term" value="F:catalytic activity"/>
    <property type="evidence" value="ECO:0007669"/>
    <property type="project" value="InterPro"/>
</dbReference>
<sequence length="632" mass="69941">MADRAEGRSKRRSHRVSELFYAELEKIVCGKLKISSTSVVEHPKEEPRMGKGLIVLQPLLQSPEHNVVRIQRKQSINNTDSVLHIAGGSHSGIIVNKLSEECEDIVPEVQLAFSVWLRDGDTRRQENRALRFVFAEDTDNAARHTVAQQMFQELVTSFPKDYVTFMRSVLKMMQVGYDPINMVEIDMQLAAENEAMAMPDAKEYDSGSEVENVTIGHVQETLEHAFPCSLGVDVIAEALRCNTEIIEEFLDELEKTGIVRRVGEEWMRVDESANDVLNETMTVSSTPSAEVTVKSDSPTIAIITCLFVEKQIIDSMIENGRTMFRYRKGGDSNVYTLGTMGGHNVVATKLAVIGDTREANTSSGSITTRLLGNFKDIDHVIVVGVGGGVAHFTDADRHVRLGDVVISSPELTGDRSATYVYAEGFTLDRATEQINGFITAKRDPKKQILAEVARNADNEFLKEWDKITEETIKKLNSAGNDESFARPPPETDVLAVPVGGGNVVVVPHPRKHPNQEKTTSAIHIGPVGAMTSLKRPTTTEAVMEAENTETTWRNLTAELRDRFAMEHGLRAMDAGFKPVIDSIKGSCIDSWALVRGIADYQHGQSRSAKVWQAYAAVRACAYVKTLLDRLPN</sequence>
<feature type="domain" description="Winged helix-turn-helix" evidence="1">
    <location>
        <begin position="204"/>
        <end position="270"/>
    </location>
</feature>
<dbReference type="GO" id="GO:0009116">
    <property type="term" value="P:nucleoside metabolic process"/>
    <property type="evidence" value="ECO:0007669"/>
    <property type="project" value="InterPro"/>
</dbReference>
<organism evidence="2 3">
    <name type="scientific">Steinernema hermaphroditum</name>
    <dbReference type="NCBI Taxonomy" id="289476"/>
    <lineage>
        <taxon>Eukaryota</taxon>
        <taxon>Metazoa</taxon>
        <taxon>Ecdysozoa</taxon>
        <taxon>Nematoda</taxon>
        <taxon>Chromadorea</taxon>
        <taxon>Rhabditida</taxon>
        <taxon>Tylenchina</taxon>
        <taxon>Panagrolaimomorpha</taxon>
        <taxon>Strongyloidoidea</taxon>
        <taxon>Steinernematidae</taxon>
        <taxon>Steinernema</taxon>
    </lineage>
</organism>